<keyword evidence="3" id="KW-0804">Transcription</keyword>
<evidence type="ECO:0000256" key="3">
    <source>
        <dbReference type="ARBA" id="ARBA00023163"/>
    </source>
</evidence>
<dbReference type="InterPro" id="IPR001647">
    <property type="entry name" value="HTH_TetR"/>
</dbReference>
<proteinExistence type="predicted"/>
<dbReference type="PROSITE" id="PS50977">
    <property type="entry name" value="HTH_TETR_2"/>
    <property type="match status" value="1"/>
</dbReference>
<protein>
    <submittedName>
        <fullName evidence="5">Putative HTH-type transcriptional regulator YxaF</fullName>
    </submittedName>
</protein>
<evidence type="ECO:0000256" key="2">
    <source>
        <dbReference type="ARBA" id="ARBA00023125"/>
    </source>
</evidence>
<keyword evidence="2" id="KW-0238">DNA-binding</keyword>
<dbReference type="PANTHER" id="PTHR47506">
    <property type="entry name" value="TRANSCRIPTIONAL REGULATORY PROTEIN"/>
    <property type="match status" value="1"/>
</dbReference>
<organism evidence="5">
    <name type="scientific">mine drainage metagenome</name>
    <dbReference type="NCBI Taxonomy" id="410659"/>
    <lineage>
        <taxon>unclassified sequences</taxon>
        <taxon>metagenomes</taxon>
        <taxon>ecological metagenomes</taxon>
    </lineage>
</organism>
<dbReference type="PANTHER" id="PTHR47506:SF7">
    <property type="entry name" value="TRANSCRIPTIONAL REGULATORY PROTEIN"/>
    <property type="match status" value="1"/>
</dbReference>
<dbReference type="GO" id="GO:0003677">
    <property type="term" value="F:DNA binding"/>
    <property type="evidence" value="ECO:0007669"/>
    <property type="project" value="UniProtKB-KW"/>
</dbReference>
<dbReference type="SUPFAM" id="SSF46689">
    <property type="entry name" value="Homeodomain-like"/>
    <property type="match status" value="1"/>
</dbReference>
<evidence type="ECO:0000313" key="5">
    <source>
        <dbReference type="EMBL" id="OIQ95884.1"/>
    </source>
</evidence>
<gene>
    <name evidence="5" type="primary">yxaF_2</name>
    <name evidence="5" type="ORF">GALL_221300</name>
</gene>
<accession>A0A1J5RUX2</accession>
<evidence type="ECO:0000256" key="1">
    <source>
        <dbReference type="ARBA" id="ARBA00023015"/>
    </source>
</evidence>
<dbReference type="SUPFAM" id="SSF48498">
    <property type="entry name" value="Tetracyclin repressor-like, C-terminal domain"/>
    <property type="match status" value="1"/>
</dbReference>
<comment type="caution">
    <text evidence="5">The sequence shown here is derived from an EMBL/GenBank/DDBJ whole genome shotgun (WGS) entry which is preliminary data.</text>
</comment>
<dbReference type="Gene3D" id="1.10.357.10">
    <property type="entry name" value="Tetracycline Repressor, domain 2"/>
    <property type="match status" value="1"/>
</dbReference>
<evidence type="ECO:0000259" key="4">
    <source>
        <dbReference type="PROSITE" id="PS50977"/>
    </source>
</evidence>
<dbReference type="Pfam" id="PF21993">
    <property type="entry name" value="TetR_C_13_2"/>
    <property type="match status" value="1"/>
</dbReference>
<dbReference type="InterPro" id="IPR009057">
    <property type="entry name" value="Homeodomain-like_sf"/>
</dbReference>
<reference evidence="5" key="1">
    <citation type="submission" date="2016-10" db="EMBL/GenBank/DDBJ databases">
        <title>Sequence of Gallionella enrichment culture.</title>
        <authorList>
            <person name="Poehlein A."/>
            <person name="Muehling M."/>
            <person name="Daniel R."/>
        </authorList>
    </citation>
    <scope>NUCLEOTIDE SEQUENCE</scope>
</reference>
<dbReference type="EMBL" id="MLJW01000158">
    <property type="protein sequence ID" value="OIQ95884.1"/>
    <property type="molecule type" value="Genomic_DNA"/>
</dbReference>
<dbReference type="InterPro" id="IPR054156">
    <property type="entry name" value="YxaF_TetR_C"/>
</dbReference>
<dbReference type="AlphaFoldDB" id="A0A1J5RUX2"/>
<keyword evidence="1" id="KW-0805">Transcription regulation</keyword>
<feature type="domain" description="HTH tetR-type" evidence="4">
    <location>
        <begin position="5"/>
        <end position="65"/>
    </location>
</feature>
<name>A0A1J5RUX2_9ZZZZ</name>
<dbReference type="Pfam" id="PF00440">
    <property type="entry name" value="TetR_N"/>
    <property type="match status" value="1"/>
</dbReference>
<sequence length="216" mass="23992">MPAPHLSRDDLLNRLHETFRRHGYEGASMSRLAAASGLGKASLYHHFPGGKDQMVEAVLEHVRARYEEDLFRPLETVHPPRQRLLSMLRTLAQDYDNGDRNCLPALLALTPERDRFTEAISALFSRWLDCMTQLLIDAGLARDIATRRAHDGVERIQGAIVLTRALGMPKPFVGLMADLPDQLLAGADRGNIWSSRPTRLPAAPAGFGQMHAARIA</sequence>
<dbReference type="InterPro" id="IPR036271">
    <property type="entry name" value="Tet_transcr_reg_TetR-rel_C_sf"/>
</dbReference>